<sequence>MTARPSPWPKVTNQLLPHNLFNIADKYPQITYAEFPRNPLNISEGYRAITFVEVANAVHAVAWWIEQNVGKLEDVDKIGKETLVYIGPNDIRYVVLCLGSIMCGYKMLFPSPRYGAQALVKLIESVDAKVMLMPESNVPVVDEVLKIKEMKALKVPAVDWLLSTVTERYPYTKEFEQYKHEPFVCLHTSGTTGFPKPIVWTHDWANSAVQTMYLDPPPGYEIQEQPLYGLRNCKKMRAFFQFPPFHASGMFGMIFLPLQLGVVPVYSPLFTTPAEGVQGALAALDVLAARDAEDEDIVVDTVMIGPPCAEHLGKHPEDVLSLSKRASHIGWGGGSVSRAATNAVTATMKVMNIMASTEQGMWPCVLPIGAPPKDDSAGYAAPHPAFNLRFDPVSKSTDDTVLYEAVITRNDGVEWKGHIQPIFKFFTEAKERRTGDLYAQHPQDASLWLHHGRADDMLTFITNENFFPTVAEERIASHAGVVEVMMVGTRRPKAALILRLEPGVKLEDVWKVTEEVNQDSPTYARVEKHMVLVTKEPFLKTPKGTVQKRAMLDLYGKELDDLYEKVGNVALYV</sequence>
<evidence type="ECO:0000313" key="4">
    <source>
        <dbReference type="EMBL" id="KAF7575505.1"/>
    </source>
</evidence>
<organism evidence="4 5">
    <name type="scientific">Pyrenophora tritici-repentis</name>
    <dbReference type="NCBI Taxonomy" id="45151"/>
    <lineage>
        <taxon>Eukaryota</taxon>
        <taxon>Fungi</taxon>
        <taxon>Dikarya</taxon>
        <taxon>Ascomycota</taxon>
        <taxon>Pezizomycotina</taxon>
        <taxon>Dothideomycetes</taxon>
        <taxon>Pleosporomycetidae</taxon>
        <taxon>Pleosporales</taxon>
        <taxon>Pleosporineae</taxon>
        <taxon>Pleosporaceae</taxon>
        <taxon>Pyrenophora</taxon>
    </lineage>
</organism>
<dbReference type="SUPFAM" id="SSF56801">
    <property type="entry name" value="Acetyl-CoA synthetase-like"/>
    <property type="match status" value="1"/>
</dbReference>
<dbReference type="InterPro" id="IPR000873">
    <property type="entry name" value="AMP-dep_synth/lig_dom"/>
</dbReference>
<evidence type="ECO:0000256" key="1">
    <source>
        <dbReference type="ARBA" id="ARBA00022450"/>
    </source>
</evidence>
<evidence type="ECO:0000259" key="3">
    <source>
        <dbReference type="Pfam" id="PF00501"/>
    </source>
</evidence>
<dbReference type="InterPro" id="IPR042099">
    <property type="entry name" value="ANL_N_sf"/>
</dbReference>
<dbReference type="Pfam" id="PF00501">
    <property type="entry name" value="AMP-binding"/>
    <property type="match status" value="1"/>
</dbReference>
<proteinExistence type="predicted"/>
<dbReference type="AlphaFoldDB" id="A0A834S4N7"/>
<keyword evidence="4" id="KW-0436">Ligase</keyword>
<comment type="caution">
    <text evidence="4">The sequence shown here is derived from an EMBL/GenBank/DDBJ whole genome shotgun (WGS) entry which is preliminary data.</text>
</comment>
<accession>A0A834S4N7</accession>
<dbReference type="RefSeq" id="XP_065964567.1">
    <property type="nucleotide sequence ID" value="XM_066105940.1"/>
</dbReference>
<evidence type="ECO:0000256" key="2">
    <source>
        <dbReference type="ARBA" id="ARBA00022553"/>
    </source>
</evidence>
<keyword evidence="1" id="KW-0596">Phosphopantetheine</keyword>
<dbReference type="Gene3D" id="3.40.50.12780">
    <property type="entry name" value="N-terminal domain of ligase-like"/>
    <property type="match status" value="1"/>
</dbReference>
<dbReference type="Proteomes" id="UP000245464">
    <property type="component" value="Chromosome 2"/>
</dbReference>
<keyword evidence="2" id="KW-0597">Phosphoprotein</keyword>
<evidence type="ECO:0000313" key="5">
    <source>
        <dbReference type="Proteomes" id="UP000245464"/>
    </source>
</evidence>
<dbReference type="KEGG" id="ptrr:6349582"/>
<dbReference type="EMBL" id="NQIK02000002">
    <property type="protein sequence ID" value="KAF7575505.1"/>
    <property type="molecule type" value="Genomic_DNA"/>
</dbReference>
<feature type="domain" description="AMP-dependent synthetase/ligase" evidence="3">
    <location>
        <begin position="34"/>
        <end position="383"/>
    </location>
</feature>
<name>A0A834S4N7_9PLEO</name>
<dbReference type="InterPro" id="IPR051414">
    <property type="entry name" value="Adenylate-forming_Reductase"/>
</dbReference>
<dbReference type="PANTHER" id="PTHR43439">
    <property type="entry name" value="PHENYLACETATE-COENZYME A LIGASE"/>
    <property type="match status" value="1"/>
</dbReference>
<dbReference type="GeneID" id="6349582"/>
<dbReference type="GO" id="GO:0016874">
    <property type="term" value="F:ligase activity"/>
    <property type="evidence" value="ECO:0007669"/>
    <property type="project" value="UniProtKB-KW"/>
</dbReference>
<gene>
    <name evidence="4" type="ORF">PtrM4_071290</name>
</gene>
<protein>
    <submittedName>
        <fullName evidence="4">CaiC, Acyl-CoA synthetase (AMP-forming)-AMP-acid ligase II</fullName>
    </submittedName>
</protein>
<reference evidence="4 5" key="1">
    <citation type="journal article" date="2018" name="BMC Genomics">
        <title>Comparative genomics of the wheat fungal pathogen Pyrenophora tritici-repentis reveals chromosomal variations and genome plasticity.</title>
        <authorList>
            <person name="Moolhuijzen P."/>
            <person name="See P.T."/>
            <person name="Hane J.K."/>
            <person name="Shi G."/>
            <person name="Liu Z."/>
            <person name="Oliver R.P."/>
            <person name="Moffat C.S."/>
        </authorList>
    </citation>
    <scope>NUCLEOTIDE SEQUENCE [LARGE SCALE GENOMIC DNA]</scope>
    <source>
        <strain evidence="4">M4</strain>
    </source>
</reference>
<dbReference type="PANTHER" id="PTHR43439:SF2">
    <property type="entry name" value="ENZYME, PUTATIVE (JCVI)-RELATED"/>
    <property type="match status" value="1"/>
</dbReference>
<dbReference type="Pfam" id="PF23562">
    <property type="entry name" value="AMP-binding_C_3"/>
    <property type="match status" value="1"/>
</dbReference>